<organism evidence="2 3">
    <name type="scientific">Blyttiomyces helicus</name>
    <dbReference type="NCBI Taxonomy" id="388810"/>
    <lineage>
        <taxon>Eukaryota</taxon>
        <taxon>Fungi</taxon>
        <taxon>Fungi incertae sedis</taxon>
        <taxon>Chytridiomycota</taxon>
        <taxon>Chytridiomycota incertae sedis</taxon>
        <taxon>Chytridiomycetes</taxon>
        <taxon>Chytridiomycetes incertae sedis</taxon>
        <taxon>Blyttiomyces</taxon>
    </lineage>
</organism>
<evidence type="ECO:0000313" key="2">
    <source>
        <dbReference type="EMBL" id="RKO91236.1"/>
    </source>
</evidence>
<feature type="compositionally biased region" description="Basic and acidic residues" evidence="1">
    <location>
        <begin position="58"/>
        <end position="80"/>
    </location>
</feature>
<dbReference type="EMBL" id="KZ995165">
    <property type="protein sequence ID" value="RKO91236.1"/>
    <property type="molecule type" value="Genomic_DNA"/>
</dbReference>
<accession>A0A4P9WKU5</accession>
<protein>
    <submittedName>
        <fullName evidence="2">Uncharacterized protein</fullName>
    </submittedName>
</protein>
<dbReference type="AlphaFoldDB" id="A0A4P9WKU5"/>
<sequence length="242" mass="26714">MRATTCACWLSTGTLPREYMFTLAMFMVLKSLIAKQDPPHIESQRRWKLCGPKEADLPHLSEDGVHHRDGHEDETLERDRHRNSRPAIQLSKCFQVAVSCVAAGAARVAHSLMRRTPSALGVPYNPAGSQAERADPKTRKPATSIRAAKAALKLSCSSTRANCASANYGRFLFRSKTPKLRFEPVLVWPSLHSPELDGPSHVRITSLADSDDISAVGACRNNVLLTQPTALRLQAPWEPVQE</sequence>
<evidence type="ECO:0000256" key="1">
    <source>
        <dbReference type="SAM" id="MobiDB-lite"/>
    </source>
</evidence>
<reference evidence="3" key="1">
    <citation type="journal article" date="2018" name="Nat. Microbiol.">
        <title>Leveraging single-cell genomics to expand the fungal tree of life.</title>
        <authorList>
            <person name="Ahrendt S.R."/>
            <person name="Quandt C.A."/>
            <person name="Ciobanu D."/>
            <person name="Clum A."/>
            <person name="Salamov A."/>
            <person name="Andreopoulos B."/>
            <person name="Cheng J.F."/>
            <person name="Woyke T."/>
            <person name="Pelin A."/>
            <person name="Henrissat B."/>
            <person name="Reynolds N.K."/>
            <person name="Benny G.L."/>
            <person name="Smith M.E."/>
            <person name="James T.Y."/>
            <person name="Grigoriev I.V."/>
        </authorList>
    </citation>
    <scope>NUCLEOTIDE SEQUENCE [LARGE SCALE GENOMIC DNA]</scope>
</reference>
<feature type="region of interest" description="Disordered" evidence="1">
    <location>
        <begin position="58"/>
        <end position="82"/>
    </location>
</feature>
<name>A0A4P9WKU5_9FUNG</name>
<proteinExistence type="predicted"/>
<gene>
    <name evidence="2" type="ORF">BDK51DRAFT_37647</name>
</gene>
<dbReference type="Proteomes" id="UP000269721">
    <property type="component" value="Unassembled WGS sequence"/>
</dbReference>
<evidence type="ECO:0000313" key="3">
    <source>
        <dbReference type="Proteomes" id="UP000269721"/>
    </source>
</evidence>
<keyword evidence="3" id="KW-1185">Reference proteome</keyword>